<dbReference type="PROSITE" id="PS50060">
    <property type="entry name" value="MAM_2"/>
    <property type="match status" value="2"/>
</dbReference>
<dbReference type="SUPFAM" id="SSF49899">
    <property type="entry name" value="Concanavalin A-like lectins/glucanases"/>
    <property type="match status" value="2"/>
</dbReference>
<dbReference type="Gene3D" id="2.60.120.200">
    <property type="match status" value="2"/>
</dbReference>
<sequence>MLFIATKGSSYRSDIALDDITFKNQACLPSISTTTIPSITGQDNCNFENGWCIWRNFNKLWYRQSGGTRSYGTGPKGDNSGLKGGHYIYFESSSPVKTGQQGTVESKIFGPTKATCMSFYFSMYGDTMGKLTIYIEDISKPPQNNRKKVWEKIGNQGISWQNSRVTIYSNSPFKMLFIATKGSSYRSDIALDDITFKNQPCLPSISTTTIPSITGQDNCDFNNGWCIWRNVNKLWYRQSGGTKSYRTGPTGDNSGLKGGHYIYFESSSPVKTGEQGIVESKIFGPTQATCMSFYFSMYGDTMGKLTVYIEEINKLPPQNNRKKVWEKIGNQGISWQNFRITISSNSSFKILFIATKGSSYRSDIALDDITFKIQAC</sequence>
<reference evidence="1" key="1">
    <citation type="submission" date="2020-04" db="EMBL/GenBank/DDBJ databases">
        <authorList>
            <person name="Alioto T."/>
            <person name="Alioto T."/>
            <person name="Gomez Garrido J."/>
        </authorList>
    </citation>
    <scope>NUCLEOTIDE SEQUENCE</scope>
    <source>
        <strain evidence="1">A484AB</strain>
    </source>
</reference>
<dbReference type="SMART" id="SM00137">
    <property type="entry name" value="MAM"/>
    <property type="match status" value="2"/>
</dbReference>
<dbReference type="Pfam" id="PF00629">
    <property type="entry name" value="MAM"/>
    <property type="match status" value="2"/>
</dbReference>
<dbReference type="Proteomes" id="UP001152795">
    <property type="component" value="Unassembled WGS sequence"/>
</dbReference>
<dbReference type="PROSITE" id="PS00740">
    <property type="entry name" value="MAM_1"/>
    <property type="match status" value="2"/>
</dbReference>
<accession>A0A6S7HYH2</accession>
<name>A0A6S7HYH2_PARCT</name>
<evidence type="ECO:0000313" key="1">
    <source>
        <dbReference type="EMBL" id="CAB3999791.1"/>
    </source>
</evidence>
<dbReference type="OrthoDB" id="291007at2759"/>
<dbReference type="CDD" id="cd06263">
    <property type="entry name" value="MAM"/>
    <property type="match status" value="2"/>
</dbReference>
<keyword evidence="2" id="KW-1185">Reference proteome</keyword>
<organism evidence="1 2">
    <name type="scientific">Paramuricea clavata</name>
    <name type="common">Red gorgonian</name>
    <name type="synonym">Violescent sea-whip</name>
    <dbReference type="NCBI Taxonomy" id="317549"/>
    <lineage>
        <taxon>Eukaryota</taxon>
        <taxon>Metazoa</taxon>
        <taxon>Cnidaria</taxon>
        <taxon>Anthozoa</taxon>
        <taxon>Octocorallia</taxon>
        <taxon>Malacalcyonacea</taxon>
        <taxon>Plexauridae</taxon>
        <taxon>Paramuricea</taxon>
    </lineage>
</organism>
<evidence type="ECO:0000313" key="2">
    <source>
        <dbReference type="Proteomes" id="UP001152795"/>
    </source>
</evidence>
<dbReference type="InterPro" id="IPR000998">
    <property type="entry name" value="MAM_dom"/>
</dbReference>
<protein>
    <submittedName>
        <fullName evidence="1">MAM and LDL-receptor class A domain-containing 2-like</fullName>
    </submittedName>
</protein>
<dbReference type="InterPro" id="IPR013320">
    <property type="entry name" value="ConA-like_dom_sf"/>
</dbReference>
<dbReference type="PANTHER" id="PTHR23282">
    <property type="entry name" value="APICAL ENDOSOMAL GLYCOPROTEIN PRECURSOR"/>
    <property type="match status" value="1"/>
</dbReference>
<comment type="caution">
    <text evidence="1">The sequence shown here is derived from an EMBL/GenBank/DDBJ whole genome shotgun (WGS) entry which is preliminary data.</text>
</comment>
<dbReference type="AlphaFoldDB" id="A0A6S7HYH2"/>
<dbReference type="GO" id="GO:0016020">
    <property type="term" value="C:membrane"/>
    <property type="evidence" value="ECO:0007669"/>
    <property type="project" value="InterPro"/>
</dbReference>
<proteinExistence type="predicted"/>
<dbReference type="PANTHER" id="PTHR23282:SF101">
    <property type="entry name" value="MAM DOMAIN-CONTAINING PROTEIN"/>
    <property type="match status" value="1"/>
</dbReference>
<dbReference type="InterPro" id="IPR051560">
    <property type="entry name" value="MAM_domain-containing"/>
</dbReference>
<gene>
    <name evidence="1" type="ORF">PACLA_8A034078</name>
</gene>
<dbReference type="EMBL" id="CACRXK020003669">
    <property type="protein sequence ID" value="CAB3999791.1"/>
    <property type="molecule type" value="Genomic_DNA"/>
</dbReference>